<gene>
    <name evidence="2" type="ORF">PICST_48947</name>
</gene>
<proteinExistence type="predicted"/>
<evidence type="ECO:0000259" key="1">
    <source>
        <dbReference type="SMART" id="SM00382"/>
    </source>
</evidence>
<dbReference type="Gene3D" id="1.10.8.60">
    <property type="match status" value="1"/>
</dbReference>
<dbReference type="Pfam" id="PF00004">
    <property type="entry name" value="AAA"/>
    <property type="match status" value="1"/>
</dbReference>
<dbReference type="SUPFAM" id="SSF52540">
    <property type="entry name" value="P-loop containing nucleoside triphosphate hydrolases"/>
    <property type="match status" value="1"/>
</dbReference>
<dbReference type="FunCoup" id="A3LXN3">
    <property type="interactions" value="883"/>
</dbReference>
<dbReference type="STRING" id="322104.A3LXN3"/>
<dbReference type="Proteomes" id="UP000002258">
    <property type="component" value="Chromosome 6"/>
</dbReference>
<dbReference type="AlphaFoldDB" id="A3LXN3"/>
<dbReference type="InterPro" id="IPR003959">
    <property type="entry name" value="ATPase_AAA_core"/>
</dbReference>
<dbReference type="InterPro" id="IPR003593">
    <property type="entry name" value="AAA+_ATPase"/>
</dbReference>
<dbReference type="GO" id="GO:0005524">
    <property type="term" value="F:ATP binding"/>
    <property type="evidence" value="ECO:0007669"/>
    <property type="project" value="InterPro"/>
</dbReference>
<dbReference type="GeneID" id="4840377"/>
<dbReference type="Gene3D" id="3.40.50.300">
    <property type="entry name" value="P-loop containing nucleotide triphosphate hydrolases"/>
    <property type="match status" value="1"/>
</dbReference>
<dbReference type="HOGENOM" id="CLU_004894_3_1_1"/>
<feature type="domain" description="AAA+ ATPase" evidence="1">
    <location>
        <begin position="125"/>
        <end position="295"/>
    </location>
</feature>
<sequence>RTKDVKLFNGRTITLIPKVNVAPEEDTTSSSTSIIDMNKLFSRAELKLKVRENERKIRLESANTTKEISGMWTDKYRPRSFVQLCSAGNDRQYRLILHWLKKWSSVVYREDSTRNDGVDSLGRPHRKILLVHGPTGIGKTTAVHLLAKQLGYAVQELNASNSMDTLPQADSSEGRWGNVNAALKLKIKNALTSNAITSNGKPSCLVIDEIDSAINSGDIVKVLNDLVASDQRSSRSKERDDSEKKKKNKAKNFVLNRPIICIANDIYNTSSTRMGGSPMEKLRPLCEMVAFKKPVIAKTGRRGGNSLHSVKDHLQMITEKENWGYSSQDITEIVEVCDGDIRACLNHMQFNGAKERGFSNNFSMSSDLLLDKQVSWFTMVDLLFKRDAKLRKEENFLALLDSFMNGTCKSVVSSSNSFDKVVKGCFHRYLDTVHLQDDSLSKPSEFSDWLSYYDQFSNSGGYGLDLHQYSGLVGLKAWSLFSEISPKKLQNPFVDKKLDYETFETGRQNSSLIKRLIDKTPISAKLALGVDEEIYSCFFIPLLAKILSPDISAKAKSKMVEFEKNTVEKVATIIKEFEIRMENERDLETGQVLLQYYPNWDGIVHYDNKFCPVPFVSAVKQNQLKRNLLFPLVTAELERLQMIQRAPKRILEVEKKSEVDEKRRKVKMGNSVDFFKARYDGLNSQLVDMSKPDNEFHMARIWVKYHEGFSSAVRKNIGWEDIWMP</sequence>
<dbReference type="EMBL" id="CP000500">
    <property type="protein sequence ID" value="ABN67495.2"/>
    <property type="molecule type" value="Genomic_DNA"/>
</dbReference>
<dbReference type="eggNOG" id="KOG1969">
    <property type="taxonomic scope" value="Eukaryota"/>
</dbReference>
<dbReference type="RefSeq" id="XP_001385524.2">
    <property type="nucleotide sequence ID" value="XM_001385487.1"/>
</dbReference>
<dbReference type="OrthoDB" id="2195431at2759"/>
<dbReference type="KEGG" id="pic:PICST_48947"/>
<dbReference type="GO" id="GO:0003677">
    <property type="term" value="F:DNA binding"/>
    <property type="evidence" value="ECO:0007669"/>
    <property type="project" value="TreeGrafter"/>
</dbReference>
<dbReference type="OMA" id="RWLKGWE"/>
<evidence type="ECO:0000313" key="2">
    <source>
        <dbReference type="EMBL" id="ABN67495.2"/>
    </source>
</evidence>
<accession>A3LXN3</accession>
<dbReference type="InterPro" id="IPR027417">
    <property type="entry name" value="P-loop_NTPase"/>
</dbReference>
<dbReference type="GO" id="GO:0005634">
    <property type="term" value="C:nucleus"/>
    <property type="evidence" value="ECO:0007669"/>
    <property type="project" value="TreeGrafter"/>
</dbReference>
<feature type="non-terminal residue" evidence="2">
    <location>
        <position position="1"/>
    </location>
</feature>
<evidence type="ECO:0000313" key="3">
    <source>
        <dbReference type="Proteomes" id="UP000002258"/>
    </source>
</evidence>
<reference evidence="2 3" key="1">
    <citation type="journal article" date="2007" name="Nat. Biotechnol.">
        <title>Genome sequence of the lignocellulose-bioconverting and xylose-fermenting yeast Pichia stipitis.</title>
        <authorList>
            <person name="Jeffries T.W."/>
            <person name="Grigoriev I.V."/>
            <person name="Grimwood J."/>
            <person name="Laplaza J.M."/>
            <person name="Aerts A."/>
            <person name="Salamov A."/>
            <person name="Schmutz J."/>
            <person name="Lindquist E."/>
            <person name="Dehal P."/>
            <person name="Shapiro H."/>
            <person name="Jin Y.S."/>
            <person name="Passoth V."/>
            <person name="Richardson P.M."/>
        </authorList>
    </citation>
    <scope>NUCLEOTIDE SEQUENCE [LARGE SCALE GENOMIC DNA]</scope>
    <source>
        <strain evidence="3">ATCC 58785 / CBS 6054 / NBRC 10063 / NRRL Y-11545</strain>
    </source>
</reference>
<dbReference type="CDD" id="cd00009">
    <property type="entry name" value="AAA"/>
    <property type="match status" value="1"/>
</dbReference>
<dbReference type="GO" id="GO:0016887">
    <property type="term" value="F:ATP hydrolysis activity"/>
    <property type="evidence" value="ECO:0007669"/>
    <property type="project" value="InterPro"/>
</dbReference>
<organism evidence="2 3">
    <name type="scientific">Scheffersomyces stipitis (strain ATCC 58785 / CBS 6054 / NBRC 10063 / NRRL Y-11545)</name>
    <name type="common">Yeast</name>
    <name type="synonym">Pichia stipitis</name>
    <dbReference type="NCBI Taxonomy" id="322104"/>
    <lineage>
        <taxon>Eukaryota</taxon>
        <taxon>Fungi</taxon>
        <taxon>Dikarya</taxon>
        <taxon>Ascomycota</taxon>
        <taxon>Saccharomycotina</taxon>
        <taxon>Pichiomycetes</taxon>
        <taxon>Debaryomycetaceae</taxon>
        <taxon>Scheffersomyces</taxon>
    </lineage>
</organism>
<keyword evidence="3" id="KW-1185">Reference proteome</keyword>
<dbReference type="PANTHER" id="PTHR23389">
    <property type="entry name" value="CHROMOSOME TRANSMISSION FIDELITY FACTOR 18"/>
    <property type="match status" value="1"/>
</dbReference>
<name>A3LXN3_PICST</name>
<dbReference type="InParanoid" id="A3LXN3"/>
<dbReference type="PANTHER" id="PTHR23389:SF3">
    <property type="entry name" value="CHROMOSOME TRANSMISSION FIDELITY PROTEIN 18 HOMOLOG"/>
    <property type="match status" value="1"/>
</dbReference>
<protein>
    <recommendedName>
        <fullName evidence="1">AAA+ ATPase domain-containing protein</fullName>
    </recommendedName>
</protein>
<dbReference type="SMART" id="SM00382">
    <property type="entry name" value="AAA"/>
    <property type="match status" value="1"/>
</dbReference>